<evidence type="ECO:0000313" key="1">
    <source>
        <dbReference type="EMBL" id="PPJ19396.1"/>
    </source>
</evidence>
<evidence type="ECO:0000313" key="2">
    <source>
        <dbReference type="Proteomes" id="UP000238356"/>
    </source>
</evidence>
<dbReference type="Proteomes" id="UP000238356">
    <property type="component" value="Unassembled WGS sequence"/>
</dbReference>
<proteinExistence type="predicted"/>
<protein>
    <submittedName>
        <fullName evidence="1">Uncharacterized protein</fullName>
    </submittedName>
</protein>
<organism evidence="1 2">
    <name type="scientific">Nocardia nova</name>
    <dbReference type="NCBI Taxonomy" id="37330"/>
    <lineage>
        <taxon>Bacteria</taxon>
        <taxon>Bacillati</taxon>
        <taxon>Actinomycetota</taxon>
        <taxon>Actinomycetes</taxon>
        <taxon>Mycobacteriales</taxon>
        <taxon>Nocardiaceae</taxon>
        <taxon>Nocardia</taxon>
    </lineage>
</organism>
<keyword evidence="2" id="KW-1185">Reference proteome</keyword>
<gene>
    <name evidence="1" type="ORF">C5F51_35590</name>
</gene>
<comment type="caution">
    <text evidence="1">The sequence shown here is derived from an EMBL/GenBank/DDBJ whole genome shotgun (WGS) entry which is preliminary data.</text>
</comment>
<accession>A0A2S5ZUP6</accession>
<dbReference type="EMBL" id="PSZD01000047">
    <property type="protein sequence ID" value="PPJ19396.1"/>
    <property type="molecule type" value="Genomic_DNA"/>
</dbReference>
<reference evidence="1 2" key="1">
    <citation type="submission" date="2018-02" db="EMBL/GenBank/DDBJ databases">
        <title>8 Nocardia nova and 1 Nocardia cyriacigeorgica strain used for evolution to TMP-SMX.</title>
        <authorList>
            <person name="Mehta H."/>
            <person name="Weng J."/>
            <person name="Shamoo Y."/>
        </authorList>
    </citation>
    <scope>NUCLEOTIDE SEQUENCE [LARGE SCALE GENOMIC DNA]</scope>
    <source>
        <strain evidence="1 2">BAA2227</strain>
    </source>
</reference>
<dbReference type="AlphaFoldDB" id="A0A2S5ZUP6"/>
<name>A0A2S5ZUP6_9NOCA</name>
<sequence>MVPFAPVPAVSARASGSAVRRSRLAGIVAGVCGVILLSAPRRFVGPAPRAVTVARLLGARYGVQGAMLLVVPRPPVRVVRAVDVLHALSMLAFLGSPRYRRPALASAAFSVGLTLLARPSNRR</sequence>